<accession>A0A0A9EZJ2</accession>
<organism evidence="1">
    <name type="scientific">Arundo donax</name>
    <name type="common">Giant reed</name>
    <name type="synonym">Donax arundinaceus</name>
    <dbReference type="NCBI Taxonomy" id="35708"/>
    <lineage>
        <taxon>Eukaryota</taxon>
        <taxon>Viridiplantae</taxon>
        <taxon>Streptophyta</taxon>
        <taxon>Embryophyta</taxon>
        <taxon>Tracheophyta</taxon>
        <taxon>Spermatophyta</taxon>
        <taxon>Magnoliopsida</taxon>
        <taxon>Liliopsida</taxon>
        <taxon>Poales</taxon>
        <taxon>Poaceae</taxon>
        <taxon>PACMAD clade</taxon>
        <taxon>Arundinoideae</taxon>
        <taxon>Arundineae</taxon>
        <taxon>Arundo</taxon>
    </lineage>
</organism>
<evidence type="ECO:0000313" key="1">
    <source>
        <dbReference type="EMBL" id="JAE06160.1"/>
    </source>
</evidence>
<dbReference type="EMBL" id="GBRH01191736">
    <property type="protein sequence ID" value="JAE06160.1"/>
    <property type="molecule type" value="Transcribed_RNA"/>
</dbReference>
<reference evidence="1" key="2">
    <citation type="journal article" date="2015" name="Data Brief">
        <title>Shoot transcriptome of the giant reed, Arundo donax.</title>
        <authorList>
            <person name="Barrero R.A."/>
            <person name="Guerrero F.D."/>
            <person name="Moolhuijzen P."/>
            <person name="Goolsby J.A."/>
            <person name="Tidwell J."/>
            <person name="Bellgard S.E."/>
            <person name="Bellgard M.I."/>
        </authorList>
    </citation>
    <scope>NUCLEOTIDE SEQUENCE</scope>
    <source>
        <tissue evidence="1">Shoot tissue taken approximately 20 cm above the soil surface</tissue>
    </source>
</reference>
<proteinExistence type="predicted"/>
<dbReference type="AlphaFoldDB" id="A0A0A9EZJ2"/>
<sequence>MIGRNINTAHLFFTGITLRSKKLMHQQYFIYEFNWAKVCNPSMQIGKAGSRGCNEPRNFRLT</sequence>
<name>A0A0A9EZJ2_ARUDO</name>
<protein>
    <submittedName>
        <fullName evidence="1">Uncharacterized protein</fullName>
    </submittedName>
</protein>
<reference evidence="1" key="1">
    <citation type="submission" date="2014-09" db="EMBL/GenBank/DDBJ databases">
        <authorList>
            <person name="Magalhaes I.L.F."/>
            <person name="Oliveira U."/>
            <person name="Santos F.R."/>
            <person name="Vidigal T.H.D.A."/>
            <person name="Brescovit A.D."/>
            <person name="Santos A.J."/>
        </authorList>
    </citation>
    <scope>NUCLEOTIDE SEQUENCE</scope>
    <source>
        <tissue evidence="1">Shoot tissue taken approximately 20 cm above the soil surface</tissue>
    </source>
</reference>